<organism evidence="8 9">
    <name type="scientific">Aplysia californica</name>
    <name type="common">California sea hare</name>
    <dbReference type="NCBI Taxonomy" id="6500"/>
    <lineage>
        <taxon>Eukaryota</taxon>
        <taxon>Metazoa</taxon>
        <taxon>Spiralia</taxon>
        <taxon>Lophotrochozoa</taxon>
        <taxon>Mollusca</taxon>
        <taxon>Gastropoda</taxon>
        <taxon>Heterobranchia</taxon>
        <taxon>Euthyneura</taxon>
        <taxon>Tectipleura</taxon>
        <taxon>Aplysiida</taxon>
        <taxon>Aplysioidea</taxon>
        <taxon>Aplysiidae</taxon>
        <taxon>Aplysia</taxon>
    </lineage>
</organism>
<feature type="transmembrane region" description="Helical" evidence="6">
    <location>
        <begin position="68"/>
        <end position="88"/>
    </location>
</feature>
<evidence type="ECO:0000256" key="6">
    <source>
        <dbReference type="SAM" id="Phobius"/>
    </source>
</evidence>
<comment type="subcellular location">
    <subcellularLocation>
        <location evidence="1">Membrane</location>
    </subcellularLocation>
</comment>
<dbReference type="PANTHER" id="PTHR46641:SF18">
    <property type="entry name" value="G-PROTEIN COUPLED RECEPTORS FAMILY 1 PROFILE DOMAIN-CONTAINING PROTEIN"/>
    <property type="match status" value="1"/>
</dbReference>
<feature type="domain" description="G-protein coupled receptors family 1 profile" evidence="7">
    <location>
        <begin position="75"/>
        <end position="350"/>
    </location>
</feature>
<dbReference type="PROSITE" id="PS50262">
    <property type="entry name" value="G_PROTEIN_RECEP_F1_2"/>
    <property type="match status" value="1"/>
</dbReference>
<dbReference type="PRINTS" id="PR00237">
    <property type="entry name" value="GPCRRHODOPSN"/>
</dbReference>
<evidence type="ECO:0000256" key="5">
    <source>
        <dbReference type="SAM" id="MobiDB-lite"/>
    </source>
</evidence>
<dbReference type="SUPFAM" id="SSF81321">
    <property type="entry name" value="Family A G protein-coupled receptor-like"/>
    <property type="match status" value="1"/>
</dbReference>
<dbReference type="InterPro" id="IPR052954">
    <property type="entry name" value="GPCR-Ligand_Int"/>
</dbReference>
<dbReference type="Gene3D" id="1.20.1070.10">
    <property type="entry name" value="Rhodopsin 7-helix transmembrane proteins"/>
    <property type="match status" value="1"/>
</dbReference>
<evidence type="ECO:0000313" key="9">
    <source>
        <dbReference type="RefSeq" id="XP_005089686.1"/>
    </source>
</evidence>
<evidence type="ECO:0000256" key="3">
    <source>
        <dbReference type="ARBA" id="ARBA00022989"/>
    </source>
</evidence>
<evidence type="ECO:0000313" key="8">
    <source>
        <dbReference type="Proteomes" id="UP000694888"/>
    </source>
</evidence>
<name>A0ABM0JB92_APLCA</name>
<evidence type="ECO:0000256" key="1">
    <source>
        <dbReference type="ARBA" id="ARBA00004370"/>
    </source>
</evidence>
<evidence type="ECO:0000256" key="4">
    <source>
        <dbReference type="ARBA" id="ARBA00023136"/>
    </source>
</evidence>
<feature type="transmembrane region" description="Helical" evidence="6">
    <location>
        <begin position="179"/>
        <end position="197"/>
    </location>
</feature>
<evidence type="ECO:0000256" key="2">
    <source>
        <dbReference type="ARBA" id="ARBA00022692"/>
    </source>
</evidence>
<accession>A0ABM0JB92</accession>
<protein>
    <submittedName>
        <fullName evidence="9">Uncharacterized protein LOC101855154</fullName>
    </submittedName>
</protein>
<gene>
    <name evidence="9" type="primary">LOC101855154</name>
</gene>
<feature type="transmembrane region" description="Helical" evidence="6">
    <location>
        <begin position="94"/>
        <end position="116"/>
    </location>
</feature>
<sequence length="373" mass="42110">MASEWKLTAENSTSIRSGTVEAPTSLNETSTESPPTSMSSLGATGFISNEVRELVVDLIMNVIIQISLRVLSIVSNIVNILIFAQIGLDDGVTVTFFALAVSDLMWSIFGLSVRVFTMTDVIFKVRPYVRLRSLAYILSWYTSLFADWSMLITLFLSVQKCACVAVPLLFKHLFTARRCILLLICVFVAVVVWYAPILSSLRMVRAFDKSTNSTRLRGKRVAYFWSAYALWQPVNKIVLPAVSLSGVSICVLILVTKLRQAIEFRQAATVESQTSKNNSTKTKEVRVIQAVVLVSTIFVVCYTPDIIRRLCEIAFPMFREKGPYNNIHTLVNQFHNVATLVNSSVNVFVYLKFNSRYRQLFLSVVWHRWALTK</sequence>
<evidence type="ECO:0000259" key="7">
    <source>
        <dbReference type="PROSITE" id="PS50262"/>
    </source>
</evidence>
<keyword evidence="3 6" id="KW-1133">Transmembrane helix</keyword>
<dbReference type="GeneID" id="101855154"/>
<dbReference type="InterPro" id="IPR000276">
    <property type="entry name" value="GPCR_Rhodpsn"/>
</dbReference>
<feature type="region of interest" description="Disordered" evidence="5">
    <location>
        <begin position="18"/>
        <end position="38"/>
    </location>
</feature>
<dbReference type="PANTHER" id="PTHR46641">
    <property type="entry name" value="FMRFAMIDE RECEPTOR-RELATED"/>
    <property type="match status" value="1"/>
</dbReference>
<dbReference type="Proteomes" id="UP000694888">
    <property type="component" value="Unplaced"/>
</dbReference>
<keyword evidence="2 6" id="KW-0812">Transmembrane</keyword>
<dbReference type="RefSeq" id="XP_005089686.1">
    <property type="nucleotide sequence ID" value="XM_005089629.1"/>
</dbReference>
<reference evidence="9" key="1">
    <citation type="submission" date="2025-08" db="UniProtKB">
        <authorList>
            <consortium name="RefSeq"/>
        </authorList>
    </citation>
    <scope>IDENTIFICATION</scope>
</reference>
<proteinExistence type="predicted"/>
<keyword evidence="8" id="KW-1185">Reference proteome</keyword>
<keyword evidence="4 6" id="KW-0472">Membrane</keyword>
<feature type="compositionally biased region" description="Low complexity" evidence="5">
    <location>
        <begin position="23"/>
        <end position="38"/>
    </location>
</feature>
<dbReference type="InterPro" id="IPR017452">
    <property type="entry name" value="GPCR_Rhodpsn_7TM"/>
</dbReference>